<evidence type="ECO:0000313" key="2">
    <source>
        <dbReference type="EMBL" id="BEP30303.1"/>
    </source>
</evidence>
<dbReference type="KEGG" id="hprf:HLPR_26340"/>
<protein>
    <recommendedName>
        <fullName evidence="4">Replicative DNA helicase</fullName>
    </recommendedName>
</protein>
<evidence type="ECO:0000256" key="1">
    <source>
        <dbReference type="SAM" id="Coils"/>
    </source>
</evidence>
<keyword evidence="3" id="KW-1185">Reference proteome</keyword>
<proteinExistence type="predicted"/>
<evidence type="ECO:0000313" key="3">
    <source>
        <dbReference type="Proteomes" id="UP001321786"/>
    </source>
</evidence>
<organism evidence="2 3">
    <name type="scientific">Helicovermis profundi</name>
    <dbReference type="NCBI Taxonomy" id="3065157"/>
    <lineage>
        <taxon>Bacteria</taxon>
        <taxon>Bacillati</taxon>
        <taxon>Bacillota</taxon>
        <taxon>Clostridia</taxon>
        <taxon>Helicovermis</taxon>
    </lineage>
</organism>
<evidence type="ECO:0008006" key="4">
    <source>
        <dbReference type="Google" id="ProtNLM"/>
    </source>
</evidence>
<feature type="coiled-coil region" evidence="1">
    <location>
        <begin position="180"/>
        <end position="207"/>
    </location>
</feature>
<gene>
    <name evidence="2" type="ORF">HLPR_26340</name>
</gene>
<sequence>MQINENTFFSNYKERIKRLALYEPLITLQNKNTKDQSGKKIDLYDVGLLTLLFFYECKLIRKKEIGFMELSKFIFEMIHKRYNVDAKKCQTIAKDIIHVFRPASGKRLSKKFYDWNRKKDDVIYYSILKASKSDLLENKQYYELDEDGLELIFSTREYYSEFQLSINQMLLRKQLEKGEFVSALRQIDEMSINVESLNERIVKIKNDISRNVISEEVYNRYKRLIDDIHLRLEYENKEFNELKIFVNSVLDNLKFKRDSEKDSHIYTSALKVSNALDSVHKVHDKLLAKSISIQTTALLAAKESLYYTGIESFNFNKEIVSYCVANASPLETIRTIAKPFLSLEKCEKWSPLAIFFPQRVYNRDKSELNIEFAGLSKSEDDKVRVVELFYEKMMNLCLKYMSDDNELILSDLIVEVKKDQESLLSLRGFYDFWITLHQLSPINVFYDEEDQNHNIIINAIKILHSRYKTIQVTELKEILNINDEFKISNMKMFLEEKYEI</sequence>
<name>A0AAU9EL24_9FIRM</name>
<reference evidence="2 3" key="1">
    <citation type="submission" date="2023-08" db="EMBL/GenBank/DDBJ databases">
        <title>Helicovermis profunda gen. nov., sp. nov., a novel mesophilic, fermentative bacterium within the Bacillota from a deep-sea hydrothermal vent chimney.</title>
        <authorList>
            <person name="Miyazaki U."/>
            <person name="Mizutani D."/>
            <person name="Hashimoto Y."/>
            <person name="Tame A."/>
            <person name="Sawayama S."/>
            <person name="Miyazaki J."/>
            <person name="Takai K."/>
            <person name="Nakagawa S."/>
        </authorList>
    </citation>
    <scope>NUCLEOTIDE SEQUENCE [LARGE SCALE GENOMIC DNA]</scope>
    <source>
        <strain evidence="2 3">S502</strain>
    </source>
</reference>
<dbReference type="EMBL" id="AP028654">
    <property type="protein sequence ID" value="BEP30303.1"/>
    <property type="molecule type" value="Genomic_DNA"/>
</dbReference>
<accession>A0AAU9EL24</accession>
<dbReference type="RefSeq" id="WP_338535898.1">
    <property type="nucleotide sequence ID" value="NZ_AP028654.1"/>
</dbReference>
<keyword evidence="1" id="KW-0175">Coiled coil</keyword>
<dbReference type="Proteomes" id="UP001321786">
    <property type="component" value="Chromosome"/>
</dbReference>
<dbReference type="AlphaFoldDB" id="A0AAU9EL24"/>